<organism evidence="1 2">
    <name type="scientific">Toxoplasma gondii (strain ATCC 50861 / VEG)</name>
    <dbReference type="NCBI Taxonomy" id="432359"/>
    <lineage>
        <taxon>Eukaryota</taxon>
        <taxon>Sar</taxon>
        <taxon>Alveolata</taxon>
        <taxon>Apicomplexa</taxon>
        <taxon>Conoidasida</taxon>
        <taxon>Coccidia</taxon>
        <taxon>Eucoccidiorida</taxon>
        <taxon>Eimeriorina</taxon>
        <taxon>Sarcocystidae</taxon>
        <taxon>Toxoplasma</taxon>
    </lineage>
</organism>
<keyword evidence="2" id="KW-1185">Reference proteome</keyword>
<dbReference type="EMBL" id="AAYL02000390">
    <property type="protein sequence ID" value="ESS28251.1"/>
    <property type="molecule type" value="Genomic_DNA"/>
</dbReference>
<sequence length="115" mass="12858">PEHRHEGQYLETTPTILVLTQFLSGYFLVPGEVFFEHDRDITRQLVEIGAKVAVLVPQKQLVVSPATEEQQAEGRSTMWSAAEPDVVSHGYLRRGVLCQDQAELSADTLPSRLID</sequence>
<reference evidence="1" key="1">
    <citation type="submission" date="2007-03" db="EMBL/GenBank/DDBJ databases">
        <authorList>
            <person name="Paulsen I."/>
        </authorList>
    </citation>
    <scope>NUCLEOTIDE SEQUENCE</scope>
    <source>
        <strain evidence="1">VEG</strain>
    </source>
</reference>
<accession>V4Z2K6</accession>
<proteinExistence type="predicted"/>
<gene>
    <name evidence="1" type="ORF">TGVEG_442060</name>
</gene>
<dbReference type="VEuPathDB" id="ToxoDB:TGVEG_442060"/>
<protein>
    <submittedName>
        <fullName evidence="1">Uncharacterized protein</fullName>
    </submittedName>
</protein>
<feature type="non-terminal residue" evidence="1">
    <location>
        <position position="1"/>
    </location>
</feature>
<name>V4Z2K6_TOXGV</name>
<evidence type="ECO:0000313" key="2">
    <source>
        <dbReference type="Proteomes" id="UP000002226"/>
    </source>
</evidence>
<dbReference type="AlphaFoldDB" id="V4Z2K6"/>
<dbReference type="Proteomes" id="UP000002226">
    <property type="component" value="Unassembled WGS sequence"/>
</dbReference>
<comment type="caution">
    <text evidence="1">The sequence shown here is derived from an EMBL/GenBank/DDBJ whole genome shotgun (WGS) entry which is preliminary data.</text>
</comment>
<evidence type="ECO:0000313" key="1">
    <source>
        <dbReference type="EMBL" id="ESS28251.1"/>
    </source>
</evidence>